<dbReference type="STRING" id="115433.SAMN05421835_10450"/>
<evidence type="ECO:0008006" key="4">
    <source>
        <dbReference type="Google" id="ProtNLM"/>
    </source>
</evidence>
<dbReference type="EMBL" id="FORP01000004">
    <property type="protein sequence ID" value="SFJ25061.1"/>
    <property type="molecule type" value="Genomic_DNA"/>
</dbReference>
<name>A0A1I3PV26_9PSEU</name>
<keyword evidence="3" id="KW-1185">Reference proteome</keyword>
<evidence type="ECO:0000256" key="1">
    <source>
        <dbReference type="SAM" id="Phobius"/>
    </source>
</evidence>
<evidence type="ECO:0000313" key="3">
    <source>
        <dbReference type="Proteomes" id="UP000199025"/>
    </source>
</evidence>
<feature type="transmembrane region" description="Helical" evidence="1">
    <location>
        <begin position="387"/>
        <end position="408"/>
    </location>
</feature>
<protein>
    <recommendedName>
        <fullName evidence="4">Membrane-associated oxidoreductase</fullName>
    </recommendedName>
</protein>
<sequence>MPAVEDTLTAAETALAEAVVKGEWYDAGGEPVRGGLLRRMLLGGFAWPGGEPDPRGIRLRNAELRGGLDLSEVETRLPLHLVDCRTSEPVLLTGAHLSTVDLSGLVGNNVVAVEARFDRALLLMGARLRAGTADGVLNLAGASVGSVVDVSGAHLISTHPEAPAFHGNNLVTGAGVFLNRGFRAEGGGPLGTIRLSGARIGGQLNLGGAWLVNADGPTLVGDYLCTRSNLMLNQGFHAEGRHENGTLRLVGAEIGGRFAGEDGHAFAAEPRDLVLNLGQVRVAGTVQLPASFTPGLVQLDGLTYTGVPRRTELAEWLDLLAHRTSHYASQPYLQLAEAHRAAGNERDVRRIHLARQRDLLRRGHLPPGGRLWHRVAGLTVGYGYRPAVALVWWAGVVALSVLLVAGIAGPAGLAVHIGQSGRCTLVEQVGLALNTATPLVKTDMQQRCQLDAAGAGGVLVAASWVLQALAWAFVTLFVAGFTGLVRKPG</sequence>
<organism evidence="2 3">
    <name type="scientific">Amycolatopsis sacchari</name>
    <dbReference type="NCBI Taxonomy" id="115433"/>
    <lineage>
        <taxon>Bacteria</taxon>
        <taxon>Bacillati</taxon>
        <taxon>Actinomycetota</taxon>
        <taxon>Actinomycetes</taxon>
        <taxon>Pseudonocardiales</taxon>
        <taxon>Pseudonocardiaceae</taxon>
        <taxon>Amycolatopsis</taxon>
    </lineage>
</organism>
<keyword evidence="1" id="KW-1133">Transmembrane helix</keyword>
<proteinExistence type="predicted"/>
<dbReference type="AlphaFoldDB" id="A0A1I3PV26"/>
<accession>A0A1I3PV26</accession>
<keyword evidence="1" id="KW-0472">Membrane</keyword>
<gene>
    <name evidence="2" type="ORF">SAMN05421835_10450</name>
</gene>
<keyword evidence="1" id="KW-0812">Transmembrane</keyword>
<dbReference type="Proteomes" id="UP000199025">
    <property type="component" value="Unassembled WGS sequence"/>
</dbReference>
<evidence type="ECO:0000313" key="2">
    <source>
        <dbReference type="EMBL" id="SFJ25061.1"/>
    </source>
</evidence>
<reference evidence="2 3" key="1">
    <citation type="submission" date="2016-10" db="EMBL/GenBank/DDBJ databases">
        <authorList>
            <person name="de Groot N.N."/>
        </authorList>
    </citation>
    <scope>NUCLEOTIDE SEQUENCE [LARGE SCALE GENOMIC DNA]</scope>
    <source>
        <strain evidence="2 3">DSM 44468</strain>
    </source>
</reference>